<feature type="domain" description="Periplasmic binding protein" evidence="5">
    <location>
        <begin position="111"/>
        <end position="356"/>
    </location>
</feature>
<dbReference type="RefSeq" id="WP_151498805.1">
    <property type="nucleotide sequence ID" value="NZ_JAGFVQ010000001.1"/>
</dbReference>
<organism evidence="6 7">
    <name type="scientific">Micromonospora tulbaghiae</name>
    <dbReference type="NCBI Taxonomy" id="479978"/>
    <lineage>
        <taxon>Bacteria</taxon>
        <taxon>Bacillati</taxon>
        <taxon>Actinomycetota</taxon>
        <taxon>Actinomycetes</taxon>
        <taxon>Micromonosporales</taxon>
        <taxon>Micromonosporaceae</taxon>
        <taxon>Micromonospora</taxon>
    </lineage>
</organism>
<evidence type="ECO:0000313" key="6">
    <source>
        <dbReference type="EMBL" id="MBO4138632.1"/>
    </source>
</evidence>
<comment type="caution">
    <text evidence="6">The sequence shown here is derived from an EMBL/GenBank/DDBJ whole genome shotgun (WGS) entry which is preliminary data.</text>
</comment>
<dbReference type="Gene3D" id="3.40.50.2300">
    <property type="match status" value="2"/>
</dbReference>
<name>A0AAW4J9S2_9ACTN</name>
<dbReference type="GO" id="GO:0030246">
    <property type="term" value="F:carbohydrate binding"/>
    <property type="evidence" value="ECO:0007669"/>
    <property type="project" value="UniProtKB-ARBA"/>
</dbReference>
<dbReference type="SUPFAM" id="SSF53822">
    <property type="entry name" value="Periplasmic binding protein-like I"/>
    <property type="match status" value="1"/>
</dbReference>
<dbReference type="AlphaFoldDB" id="A0AAW4J9S2"/>
<protein>
    <submittedName>
        <fullName evidence="6">Substrate-binding domain-containing protein</fullName>
    </submittedName>
</protein>
<evidence type="ECO:0000256" key="4">
    <source>
        <dbReference type="SAM" id="SignalP"/>
    </source>
</evidence>
<reference evidence="6" key="1">
    <citation type="submission" date="2021-03" db="EMBL/GenBank/DDBJ databases">
        <title>X isolated from Micromonospora tulbaghiae.</title>
        <authorList>
            <person name="Stennett H.L."/>
        </authorList>
    </citation>
    <scope>NUCLEOTIDE SEQUENCE</scope>
    <source>
        <strain evidence="6">28M1-20</strain>
    </source>
</reference>
<dbReference type="EMBL" id="JAGFVQ010000001">
    <property type="protein sequence ID" value="MBO4138632.1"/>
    <property type="molecule type" value="Genomic_DNA"/>
</dbReference>
<accession>A0AAW4J9S2</accession>
<comment type="subcellular location">
    <subcellularLocation>
        <location evidence="1">Cell envelope</location>
    </subcellularLocation>
</comment>
<feature type="signal peptide" evidence="4">
    <location>
        <begin position="1"/>
        <end position="30"/>
    </location>
</feature>
<evidence type="ECO:0000256" key="1">
    <source>
        <dbReference type="ARBA" id="ARBA00004196"/>
    </source>
</evidence>
<comment type="similarity">
    <text evidence="2">Belongs to the bacterial solute-binding protein 2 family.</text>
</comment>
<proteinExistence type="inferred from homology"/>
<evidence type="ECO:0000256" key="3">
    <source>
        <dbReference type="ARBA" id="ARBA00022729"/>
    </source>
</evidence>
<keyword evidence="3 4" id="KW-0732">Signal</keyword>
<dbReference type="Pfam" id="PF13407">
    <property type="entry name" value="Peripla_BP_4"/>
    <property type="match status" value="1"/>
</dbReference>
<dbReference type="PANTHER" id="PTHR46847:SF1">
    <property type="entry name" value="D-ALLOSE-BINDING PERIPLASMIC PROTEIN-RELATED"/>
    <property type="match status" value="1"/>
</dbReference>
<evidence type="ECO:0000313" key="7">
    <source>
        <dbReference type="Proteomes" id="UP000669887"/>
    </source>
</evidence>
<dbReference type="InterPro" id="IPR028082">
    <property type="entry name" value="Peripla_BP_I"/>
</dbReference>
<dbReference type="Proteomes" id="UP000669887">
    <property type="component" value="Unassembled WGS sequence"/>
</dbReference>
<dbReference type="InterPro" id="IPR025997">
    <property type="entry name" value="SBP_2_dom"/>
</dbReference>
<evidence type="ECO:0000259" key="5">
    <source>
        <dbReference type="Pfam" id="PF13407"/>
    </source>
</evidence>
<feature type="chain" id="PRO_5043621630" evidence="4">
    <location>
        <begin position="31"/>
        <end position="402"/>
    </location>
</feature>
<dbReference type="GO" id="GO:0030313">
    <property type="term" value="C:cell envelope"/>
    <property type="evidence" value="ECO:0007669"/>
    <property type="project" value="UniProtKB-SubCell"/>
</dbReference>
<gene>
    <name evidence="6" type="ORF">J5U46_00500</name>
</gene>
<sequence>MTHTSGARRLRAAAAAFGVTALLLTTAACGSGEDSAASDTPAVVNDEYTETARKLIAAGTGGMLYFEGKEADITLDKIKVYEEWSGPTTSVKPPANGKLNIIVCKIGTSCEEVGKRATAIAEKLGWSAEILDGQGTPEGYQKALATAAANKPTAVITVAIPENQVADGIAELQKAKIPVVGVSAVAEGGAVGYDAHVSSRETFQAVLATAKAVADSNGKAKVVFLWDVGYPHLVEALNASKRVLAGCTGCELLEVRERTLAQAVDPIEMQNITTSLIQKHGDKLQYILTPYGNGVESVIAAIRAAGRNDIKVLSKNAEPERLGSVAAGDQLADFGAIRGWNAYAAIDQVGRLAAGQPALPDAEQGIPATVFDKTNAPKDGAVDWNSYVNYAERYEKMWSEAR</sequence>
<evidence type="ECO:0000256" key="2">
    <source>
        <dbReference type="ARBA" id="ARBA00007639"/>
    </source>
</evidence>
<dbReference type="PANTHER" id="PTHR46847">
    <property type="entry name" value="D-ALLOSE-BINDING PERIPLASMIC PROTEIN-RELATED"/>
    <property type="match status" value="1"/>
</dbReference>